<reference evidence="1" key="2">
    <citation type="journal article" date="2015" name="Fish Shellfish Immunol.">
        <title>Early steps in the European eel (Anguilla anguilla)-Vibrio vulnificus interaction in the gills: Role of the RtxA13 toxin.</title>
        <authorList>
            <person name="Callol A."/>
            <person name="Pajuelo D."/>
            <person name="Ebbesson L."/>
            <person name="Teles M."/>
            <person name="MacKenzie S."/>
            <person name="Amaro C."/>
        </authorList>
    </citation>
    <scope>NUCLEOTIDE SEQUENCE</scope>
</reference>
<dbReference type="EMBL" id="GBXM01046022">
    <property type="protein sequence ID" value="JAH62555.1"/>
    <property type="molecule type" value="Transcribed_RNA"/>
</dbReference>
<organism evidence="1">
    <name type="scientific">Anguilla anguilla</name>
    <name type="common">European freshwater eel</name>
    <name type="synonym">Muraena anguilla</name>
    <dbReference type="NCBI Taxonomy" id="7936"/>
    <lineage>
        <taxon>Eukaryota</taxon>
        <taxon>Metazoa</taxon>
        <taxon>Chordata</taxon>
        <taxon>Craniata</taxon>
        <taxon>Vertebrata</taxon>
        <taxon>Euteleostomi</taxon>
        <taxon>Actinopterygii</taxon>
        <taxon>Neopterygii</taxon>
        <taxon>Teleostei</taxon>
        <taxon>Anguilliformes</taxon>
        <taxon>Anguillidae</taxon>
        <taxon>Anguilla</taxon>
    </lineage>
</organism>
<accession>A0A0E9UBH6</accession>
<proteinExistence type="predicted"/>
<name>A0A0E9UBH6_ANGAN</name>
<protein>
    <submittedName>
        <fullName evidence="1">Uncharacterized protein</fullName>
    </submittedName>
</protein>
<reference evidence="1" key="1">
    <citation type="submission" date="2014-11" db="EMBL/GenBank/DDBJ databases">
        <authorList>
            <person name="Amaro Gonzalez C."/>
        </authorList>
    </citation>
    <scope>NUCLEOTIDE SEQUENCE</scope>
</reference>
<evidence type="ECO:0000313" key="1">
    <source>
        <dbReference type="EMBL" id="JAH62555.1"/>
    </source>
</evidence>
<sequence>MDIHLERYFNVVSTHTLKFWQFIKIPQIDNSLEIINYRLEIRTTKYCHKGVLMTICIHLNILHISS</sequence>
<dbReference type="AlphaFoldDB" id="A0A0E9UBH6"/>